<feature type="compositionally biased region" description="Low complexity" evidence="3">
    <location>
        <begin position="249"/>
        <end position="264"/>
    </location>
</feature>
<protein>
    <recommendedName>
        <fullName evidence="2">Superoxide dismutase [Cu-Zn]</fullName>
        <ecNumber evidence="2">1.15.1.1</ecNumber>
    </recommendedName>
</protein>
<evidence type="ECO:0000313" key="6">
    <source>
        <dbReference type="EMBL" id="GAE53318.1"/>
    </source>
</evidence>
<comment type="caution">
    <text evidence="6">The sequence shown here is derived from an EMBL/GenBank/DDBJ whole genome shotgun (WGS) entry which is preliminary data.</text>
</comment>
<feature type="signal peptide" evidence="4">
    <location>
        <begin position="1"/>
        <end position="17"/>
    </location>
</feature>
<feature type="chain" id="PRO_5004849922" description="Superoxide dismutase [Cu-Zn]" evidence="4">
    <location>
        <begin position="18"/>
        <end position="431"/>
    </location>
</feature>
<evidence type="ECO:0000259" key="5">
    <source>
        <dbReference type="Pfam" id="PF00080"/>
    </source>
</evidence>
<dbReference type="PROSITE" id="PS00087">
    <property type="entry name" value="SOD_CU_ZN_1"/>
    <property type="match status" value="2"/>
</dbReference>
<dbReference type="Proteomes" id="UP000019143">
    <property type="component" value="Unassembled WGS sequence"/>
</dbReference>
<feature type="domain" description="Superoxide dismutase copper/zinc binding" evidence="5">
    <location>
        <begin position="56"/>
        <end position="187"/>
    </location>
</feature>
<dbReference type="SUPFAM" id="SSF49329">
    <property type="entry name" value="Cu,Zn superoxide dismutase-like"/>
    <property type="match status" value="2"/>
</dbReference>
<name>W4SAV2_9XANT</name>
<dbReference type="InterPro" id="IPR024134">
    <property type="entry name" value="SOD_Cu/Zn_/chaperone"/>
</dbReference>
<dbReference type="InterPro" id="IPR036423">
    <property type="entry name" value="SOD-like_Cu/Zn_dom_sf"/>
</dbReference>
<evidence type="ECO:0000256" key="4">
    <source>
        <dbReference type="SAM" id="SignalP"/>
    </source>
</evidence>
<dbReference type="Gene3D" id="2.60.40.200">
    <property type="entry name" value="Superoxide dismutase, copper/zinc binding domain"/>
    <property type="match status" value="2"/>
</dbReference>
<dbReference type="PROSITE" id="PS00332">
    <property type="entry name" value="SOD_CU_ZN_2"/>
    <property type="match status" value="2"/>
</dbReference>
<proteinExistence type="inferred from homology"/>
<gene>
    <name evidence="6" type="primary">sodC2</name>
    <name evidence="6" type="ORF">XPU_4850</name>
</gene>
<evidence type="ECO:0000256" key="3">
    <source>
        <dbReference type="SAM" id="MobiDB-lite"/>
    </source>
</evidence>
<comment type="cofactor">
    <cofactor evidence="2">
        <name>Zn(2+)</name>
        <dbReference type="ChEBI" id="CHEBI:29105"/>
    </cofactor>
    <text evidence="2">Binds 1 zinc ion per subunit.</text>
</comment>
<feature type="domain" description="Superoxide dismutase copper/zinc binding" evidence="5">
    <location>
        <begin position="289"/>
        <end position="421"/>
    </location>
</feature>
<evidence type="ECO:0000313" key="7">
    <source>
        <dbReference type="Proteomes" id="UP000019143"/>
    </source>
</evidence>
<dbReference type="AlphaFoldDB" id="W4SAV2"/>
<dbReference type="PROSITE" id="PS51257">
    <property type="entry name" value="PROKAR_LIPOPROTEIN"/>
    <property type="match status" value="1"/>
</dbReference>
<dbReference type="EMBL" id="BAVB01000427">
    <property type="protein sequence ID" value="GAE53318.1"/>
    <property type="molecule type" value="Genomic_DNA"/>
</dbReference>
<organism evidence="6 7">
    <name type="scientific">Xanthomonas arboricola pv. pruni str. MAFF 311562</name>
    <dbReference type="NCBI Taxonomy" id="1414836"/>
    <lineage>
        <taxon>Bacteria</taxon>
        <taxon>Pseudomonadati</taxon>
        <taxon>Pseudomonadota</taxon>
        <taxon>Gammaproteobacteria</taxon>
        <taxon>Lysobacterales</taxon>
        <taxon>Lysobacteraceae</taxon>
        <taxon>Xanthomonas</taxon>
    </lineage>
</organism>
<dbReference type="Pfam" id="PF00080">
    <property type="entry name" value="Sod_Cu"/>
    <property type="match status" value="2"/>
</dbReference>
<dbReference type="GO" id="GO:0005507">
    <property type="term" value="F:copper ion binding"/>
    <property type="evidence" value="ECO:0007669"/>
    <property type="project" value="InterPro"/>
</dbReference>
<dbReference type="InterPro" id="IPR018152">
    <property type="entry name" value="SOD_Cu/Zn_BS"/>
</dbReference>
<feature type="region of interest" description="Disordered" evidence="3">
    <location>
        <begin position="240"/>
        <end position="264"/>
    </location>
</feature>
<dbReference type="InterPro" id="IPR001424">
    <property type="entry name" value="SOD_Cu_Zn_dom"/>
</dbReference>
<comment type="similarity">
    <text evidence="1 2">Belongs to the Cu-Zn superoxide dismutase family.</text>
</comment>
<dbReference type="EC" id="1.15.1.1" evidence="2"/>
<keyword evidence="2" id="KW-0479">Metal-binding</keyword>
<evidence type="ECO:0000256" key="1">
    <source>
        <dbReference type="ARBA" id="ARBA00010457"/>
    </source>
</evidence>
<dbReference type="PANTHER" id="PTHR10003">
    <property type="entry name" value="SUPEROXIDE DISMUTASE CU-ZN -RELATED"/>
    <property type="match status" value="1"/>
</dbReference>
<evidence type="ECO:0000256" key="2">
    <source>
        <dbReference type="RuleBase" id="RU000393"/>
    </source>
</evidence>
<dbReference type="PRINTS" id="PR00068">
    <property type="entry name" value="CUZNDISMTASE"/>
</dbReference>
<feature type="region of interest" description="Disordered" evidence="3">
    <location>
        <begin position="319"/>
        <end position="377"/>
    </location>
</feature>
<sequence>MRYRSSTIVALTALALAACSSTPPPPPPPPPAARVVPVRPVQQAEAALASASGSLVSGRVVLVPALQGIRITGTVGGLRPGGVAGFHVHERGDCSAADASSAGAHFNPTGAAHGRAGNTPHHAGDMDNLRADAEGVAHLDMIVAGITLGDAAPTDVVGKSLVVHADADDYRSQPSGNAGARLACGVIRVTQWRTPPSQPESGHPWLQLRPFYRSFLMRILPTTLFLATALVLTACKRDEPAPADPAPAPQAGAAAEAAHGGEHAASMVTEAAATTTATAELKPTKGSDVKGTVSFKIVDGALRVTGQLSGLKPDSEHGFHIHEKGDCSAPDGSSAGGHFNPAQSDHGAVSADPHHGGDMPNIKADAQGNASIDGPVSSNVNLGKADQFDIAGHAVIVHADADDYKTQPTGNAGGRLACGVITTDNAPAAAK</sequence>
<keyword evidence="2 6" id="KW-0560">Oxidoreductase</keyword>
<dbReference type="CDD" id="cd00305">
    <property type="entry name" value="Cu-Zn_Superoxide_Dismutase"/>
    <property type="match status" value="2"/>
</dbReference>
<dbReference type="GO" id="GO:0004784">
    <property type="term" value="F:superoxide dismutase activity"/>
    <property type="evidence" value="ECO:0007669"/>
    <property type="project" value="UniProtKB-EC"/>
</dbReference>
<accession>W4SAV2</accession>
<comment type="function">
    <text evidence="2">Destroys radicals which are normally produced within the cells and which are toxic to biological systems.</text>
</comment>
<reference evidence="6 7" key="1">
    <citation type="submission" date="2014-01" db="EMBL/GenBank/DDBJ databases">
        <title>Genome sequence and analysis of Xanthomonas arboricola pv. pruni.</title>
        <authorList>
            <person name="Fujikawa T."/>
            <person name="Nakazono-Nagaoka E."/>
        </authorList>
    </citation>
    <scope>NUCLEOTIDE SEQUENCE [LARGE SCALE GENOMIC DNA]</scope>
    <source>
        <strain evidence="7">MAFF 311562</strain>
    </source>
</reference>
<comment type="cofactor">
    <cofactor evidence="2">
        <name>Cu cation</name>
        <dbReference type="ChEBI" id="CHEBI:23378"/>
    </cofactor>
    <text evidence="2">Binds 1 copper ion per subunit.</text>
</comment>
<comment type="catalytic activity">
    <reaction evidence="2">
        <text>2 superoxide + 2 H(+) = H2O2 + O2</text>
        <dbReference type="Rhea" id="RHEA:20696"/>
        <dbReference type="ChEBI" id="CHEBI:15378"/>
        <dbReference type="ChEBI" id="CHEBI:15379"/>
        <dbReference type="ChEBI" id="CHEBI:16240"/>
        <dbReference type="ChEBI" id="CHEBI:18421"/>
        <dbReference type="EC" id="1.15.1.1"/>
    </reaction>
</comment>
<keyword evidence="4" id="KW-0732">Signal</keyword>
<keyword evidence="2" id="KW-0862">Zinc</keyword>
<keyword evidence="2" id="KW-0186">Copper</keyword>